<organism evidence="1">
    <name type="scientific">Anguilla anguilla</name>
    <name type="common">European freshwater eel</name>
    <name type="synonym">Muraena anguilla</name>
    <dbReference type="NCBI Taxonomy" id="7936"/>
    <lineage>
        <taxon>Eukaryota</taxon>
        <taxon>Metazoa</taxon>
        <taxon>Chordata</taxon>
        <taxon>Craniata</taxon>
        <taxon>Vertebrata</taxon>
        <taxon>Euteleostomi</taxon>
        <taxon>Actinopterygii</taxon>
        <taxon>Neopterygii</taxon>
        <taxon>Teleostei</taxon>
        <taxon>Anguilliformes</taxon>
        <taxon>Anguillidae</taxon>
        <taxon>Anguilla</taxon>
    </lineage>
</organism>
<reference evidence="1" key="2">
    <citation type="journal article" date="2015" name="Fish Shellfish Immunol.">
        <title>Early steps in the European eel (Anguilla anguilla)-Vibrio vulnificus interaction in the gills: Role of the RtxA13 toxin.</title>
        <authorList>
            <person name="Callol A."/>
            <person name="Pajuelo D."/>
            <person name="Ebbesson L."/>
            <person name="Teles M."/>
            <person name="MacKenzie S."/>
            <person name="Amaro C."/>
        </authorList>
    </citation>
    <scope>NUCLEOTIDE SEQUENCE</scope>
</reference>
<dbReference type="EMBL" id="GBXM01026333">
    <property type="protein sequence ID" value="JAH82244.1"/>
    <property type="molecule type" value="Transcribed_RNA"/>
</dbReference>
<protein>
    <submittedName>
        <fullName evidence="1">Uncharacterized protein</fullName>
    </submittedName>
</protein>
<proteinExistence type="predicted"/>
<sequence length="35" mass="4149">MIAQKISVRTGKYSPFFSHEYRDLVIVFVSIQWVC</sequence>
<evidence type="ECO:0000313" key="1">
    <source>
        <dbReference type="EMBL" id="JAH82244.1"/>
    </source>
</evidence>
<dbReference type="AlphaFoldDB" id="A0A0E9VVV5"/>
<name>A0A0E9VVV5_ANGAN</name>
<accession>A0A0E9VVV5</accession>
<reference evidence="1" key="1">
    <citation type="submission" date="2014-11" db="EMBL/GenBank/DDBJ databases">
        <authorList>
            <person name="Amaro Gonzalez C."/>
        </authorList>
    </citation>
    <scope>NUCLEOTIDE SEQUENCE</scope>
</reference>